<dbReference type="SUPFAM" id="SSF52540">
    <property type="entry name" value="P-loop containing nucleoside triphosphate hydrolases"/>
    <property type="match status" value="1"/>
</dbReference>
<dbReference type="InterPro" id="IPR003439">
    <property type="entry name" value="ABC_transporter-like_ATP-bd"/>
</dbReference>
<feature type="domain" description="ABC transporter" evidence="3">
    <location>
        <begin position="1"/>
        <end position="27"/>
    </location>
</feature>
<evidence type="ECO:0000256" key="1">
    <source>
        <dbReference type="ARBA" id="ARBA00005417"/>
    </source>
</evidence>
<reference evidence="4" key="1">
    <citation type="journal article" date="2015" name="Nature">
        <title>Complex archaea that bridge the gap between prokaryotes and eukaryotes.</title>
        <authorList>
            <person name="Spang A."/>
            <person name="Saw J.H."/>
            <person name="Jorgensen S.L."/>
            <person name="Zaremba-Niedzwiedzka K."/>
            <person name="Martijn J."/>
            <person name="Lind A.E."/>
            <person name="van Eijk R."/>
            <person name="Schleper C."/>
            <person name="Guy L."/>
            <person name="Ettema T.J."/>
        </authorList>
    </citation>
    <scope>NUCLEOTIDE SEQUENCE</scope>
</reference>
<feature type="non-terminal residue" evidence="4">
    <location>
        <position position="1"/>
    </location>
</feature>
<dbReference type="InterPro" id="IPR027417">
    <property type="entry name" value="P-loop_NTPase"/>
</dbReference>
<gene>
    <name evidence="4" type="ORF">LCGC14_1834360</name>
</gene>
<comment type="similarity">
    <text evidence="1">Belongs to the ABC transporter superfamily.</text>
</comment>
<dbReference type="Gene3D" id="3.40.50.300">
    <property type="entry name" value="P-loop containing nucleotide triphosphate hydrolases"/>
    <property type="match status" value="1"/>
</dbReference>
<keyword evidence="2" id="KW-0813">Transport</keyword>
<proteinExistence type="inferred from homology"/>
<dbReference type="Pfam" id="PF00005">
    <property type="entry name" value="ABC_tran"/>
    <property type="match status" value="1"/>
</dbReference>
<dbReference type="GO" id="GO:0016887">
    <property type="term" value="F:ATP hydrolysis activity"/>
    <property type="evidence" value="ECO:0007669"/>
    <property type="project" value="InterPro"/>
</dbReference>
<evidence type="ECO:0000259" key="3">
    <source>
        <dbReference type="Pfam" id="PF00005"/>
    </source>
</evidence>
<dbReference type="GO" id="GO:0005524">
    <property type="term" value="F:ATP binding"/>
    <property type="evidence" value="ECO:0007669"/>
    <property type="project" value="InterPro"/>
</dbReference>
<name>A0A0F9H3A9_9ZZZZ</name>
<dbReference type="EMBL" id="LAZR01018166">
    <property type="protein sequence ID" value="KKL97446.1"/>
    <property type="molecule type" value="Genomic_DNA"/>
</dbReference>
<organism evidence="4">
    <name type="scientific">marine sediment metagenome</name>
    <dbReference type="NCBI Taxonomy" id="412755"/>
    <lineage>
        <taxon>unclassified sequences</taxon>
        <taxon>metagenomes</taxon>
        <taxon>ecological metagenomes</taxon>
    </lineage>
</organism>
<protein>
    <recommendedName>
        <fullName evidence="3">ABC transporter domain-containing protein</fullName>
    </recommendedName>
</protein>
<evidence type="ECO:0000313" key="4">
    <source>
        <dbReference type="EMBL" id="KKL97446.1"/>
    </source>
</evidence>
<dbReference type="AlphaFoldDB" id="A0A0F9H3A9"/>
<dbReference type="PANTHER" id="PTHR42734:SF17">
    <property type="entry name" value="METAL TRANSPORT SYSTEM ATP-BINDING PROTEIN TM_0124-RELATED"/>
    <property type="match status" value="1"/>
</dbReference>
<accession>A0A0F9H3A9</accession>
<evidence type="ECO:0000256" key="2">
    <source>
        <dbReference type="ARBA" id="ARBA00022448"/>
    </source>
</evidence>
<dbReference type="InterPro" id="IPR050153">
    <property type="entry name" value="Metal_Ion_Import_ABC"/>
</dbReference>
<dbReference type="PANTHER" id="PTHR42734">
    <property type="entry name" value="METAL TRANSPORT SYSTEM ATP-BINDING PROTEIN TM_0124-RELATED"/>
    <property type="match status" value="1"/>
</dbReference>
<comment type="caution">
    <text evidence="4">The sequence shown here is derived from an EMBL/GenBank/DDBJ whole genome shotgun (WGS) entry which is preliminary data.</text>
</comment>
<sequence length="107" mass="12123">SGGEQQKVFIARALAGEPKILILDEPVVGVDITSQEKFYAFLQKINQQFGLTIIFVSHDIDVIAHQVKSVLCINRELVCHGSPKEFIKEEFMEKLYGKKVKFILHGH</sequence>